<keyword evidence="5 6" id="KW-0949">S-adenosyl-L-methionine</keyword>
<protein>
    <recommendedName>
        <fullName evidence="6">Ribosomal protein L11 methyltransferase</fullName>
        <shortName evidence="6">L11 Mtase</shortName>
        <ecNumber evidence="6">2.1.1.-</ecNumber>
    </recommendedName>
</protein>
<evidence type="ECO:0000256" key="6">
    <source>
        <dbReference type="HAMAP-Rule" id="MF_00735"/>
    </source>
</evidence>
<dbReference type="GO" id="GO:0005840">
    <property type="term" value="C:ribosome"/>
    <property type="evidence" value="ECO:0007669"/>
    <property type="project" value="UniProtKB-KW"/>
</dbReference>
<keyword evidence="4 6" id="KW-0808">Transferase</keyword>
<comment type="subcellular location">
    <subcellularLocation>
        <location evidence="6">Cytoplasm</location>
    </subcellularLocation>
</comment>
<evidence type="ECO:0000256" key="4">
    <source>
        <dbReference type="ARBA" id="ARBA00022679"/>
    </source>
</evidence>
<dbReference type="Proteomes" id="UP000807825">
    <property type="component" value="Unassembled WGS sequence"/>
</dbReference>
<dbReference type="InterPro" id="IPR050078">
    <property type="entry name" value="Ribosomal_L11_MeTrfase_PrmA"/>
</dbReference>
<feature type="binding site" evidence="6">
    <location>
        <position position="171"/>
    </location>
    <ligand>
        <name>S-adenosyl-L-methionine</name>
        <dbReference type="ChEBI" id="CHEBI:59789"/>
    </ligand>
</feature>
<dbReference type="Pfam" id="PF06325">
    <property type="entry name" value="PrmA"/>
    <property type="match status" value="1"/>
</dbReference>
<evidence type="ECO:0000256" key="2">
    <source>
        <dbReference type="ARBA" id="ARBA00022490"/>
    </source>
</evidence>
<dbReference type="GO" id="GO:0005737">
    <property type="term" value="C:cytoplasm"/>
    <property type="evidence" value="ECO:0007669"/>
    <property type="project" value="UniProtKB-SubCell"/>
</dbReference>
<dbReference type="SUPFAM" id="SSF53335">
    <property type="entry name" value="S-adenosyl-L-methionine-dependent methyltransferases"/>
    <property type="match status" value="1"/>
</dbReference>
<comment type="catalytic activity">
    <reaction evidence="6">
        <text>L-lysyl-[protein] + 3 S-adenosyl-L-methionine = N(6),N(6),N(6)-trimethyl-L-lysyl-[protein] + 3 S-adenosyl-L-homocysteine + 3 H(+)</text>
        <dbReference type="Rhea" id="RHEA:54192"/>
        <dbReference type="Rhea" id="RHEA-COMP:9752"/>
        <dbReference type="Rhea" id="RHEA-COMP:13826"/>
        <dbReference type="ChEBI" id="CHEBI:15378"/>
        <dbReference type="ChEBI" id="CHEBI:29969"/>
        <dbReference type="ChEBI" id="CHEBI:57856"/>
        <dbReference type="ChEBI" id="CHEBI:59789"/>
        <dbReference type="ChEBI" id="CHEBI:61961"/>
    </reaction>
</comment>
<comment type="caution">
    <text evidence="7">The sequence shown here is derived from an EMBL/GenBank/DDBJ whole genome shotgun (WGS) entry which is preliminary data.</text>
</comment>
<dbReference type="InterPro" id="IPR029063">
    <property type="entry name" value="SAM-dependent_MTases_sf"/>
</dbReference>
<dbReference type="PANTHER" id="PTHR43648:SF1">
    <property type="entry name" value="ELECTRON TRANSFER FLAVOPROTEIN BETA SUBUNIT LYSINE METHYLTRANSFERASE"/>
    <property type="match status" value="1"/>
</dbReference>
<comment type="similarity">
    <text evidence="1 6">Belongs to the methyltransferase superfamily. PrmA family.</text>
</comment>
<gene>
    <name evidence="6" type="primary">prmA</name>
    <name evidence="7" type="ORF">HY912_02670</name>
</gene>
<evidence type="ECO:0000313" key="8">
    <source>
        <dbReference type="Proteomes" id="UP000807825"/>
    </source>
</evidence>
<accession>A0A9D6UYT0</accession>
<dbReference type="EC" id="2.1.1.-" evidence="6"/>
<dbReference type="CDD" id="cd02440">
    <property type="entry name" value="AdoMet_MTases"/>
    <property type="match status" value="1"/>
</dbReference>
<evidence type="ECO:0000256" key="5">
    <source>
        <dbReference type="ARBA" id="ARBA00022691"/>
    </source>
</evidence>
<dbReference type="Gene3D" id="3.40.50.150">
    <property type="entry name" value="Vaccinia Virus protein VP39"/>
    <property type="match status" value="1"/>
</dbReference>
<feature type="binding site" evidence="6">
    <location>
        <position position="144"/>
    </location>
    <ligand>
        <name>S-adenosyl-L-methionine</name>
        <dbReference type="ChEBI" id="CHEBI:59789"/>
    </ligand>
</feature>
<evidence type="ECO:0000256" key="1">
    <source>
        <dbReference type="ARBA" id="ARBA00009741"/>
    </source>
</evidence>
<dbReference type="PANTHER" id="PTHR43648">
    <property type="entry name" value="ELECTRON TRANSFER FLAVOPROTEIN BETA SUBUNIT LYSINE METHYLTRANSFERASE"/>
    <property type="match status" value="1"/>
</dbReference>
<dbReference type="GO" id="GO:0032259">
    <property type="term" value="P:methylation"/>
    <property type="evidence" value="ECO:0007669"/>
    <property type="project" value="UniProtKB-KW"/>
</dbReference>
<keyword evidence="7" id="KW-0689">Ribosomal protein</keyword>
<keyword evidence="7" id="KW-0687">Ribonucleoprotein</keyword>
<proteinExistence type="inferred from homology"/>
<sequence>MSNDDTTVQWMTLRISLPYEMADAVTNFCHEHGSGGVVMDEDRTDAATVTAYFPIDKWDMVYSQLNKYLSSLHEIFPHLLEPVLETSPLKKENWAILWQDSFHAMEIGDTLLVAPPWLELPHGERNLILIEPAEAFGTGTHETTQGCLVLLEQASMELKGLQDRFSLLDVGCGSGILAIAGVKLGASDVRAVDNDPVAVNSALKNLVLNRLENAVKLECCSLRDLAGPADVVTANLDPLTLLANRDKLLELSRRYLIVSGVPLDQWEQVRGLLIAGKTALKTEIIRAEWACGLFESTR</sequence>
<comment type="function">
    <text evidence="6">Methylates ribosomal protein L11.</text>
</comment>
<dbReference type="EMBL" id="JACRDE010000079">
    <property type="protein sequence ID" value="MBI5248374.1"/>
    <property type="molecule type" value="Genomic_DNA"/>
</dbReference>
<keyword evidence="3 6" id="KW-0489">Methyltransferase</keyword>
<dbReference type="InterPro" id="IPR004498">
    <property type="entry name" value="Ribosomal_PrmA_MeTrfase"/>
</dbReference>
<dbReference type="PIRSF" id="PIRSF000401">
    <property type="entry name" value="RPL11_MTase"/>
    <property type="match status" value="1"/>
</dbReference>
<dbReference type="GO" id="GO:0008276">
    <property type="term" value="F:protein methyltransferase activity"/>
    <property type="evidence" value="ECO:0007669"/>
    <property type="project" value="UniProtKB-UniRule"/>
</dbReference>
<evidence type="ECO:0000256" key="3">
    <source>
        <dbReference type="ARBA" id="ARBA00022603"/>
    </source>
</evidence>
<dbReference type="HAMAP" id="MF_00735">
    <property type="entry name" value="Methyltr_PrmA"/>
    <property type="match status" value="1"/>
</dbReference>
<feature type="binding site" evidence="6">
    <location>
        <position position="193"/>
    </location>
    <ligand>
        <name>S-adenosyl-L-methionine</name>
        <dbReference type="ChEBI" id="CHEBI:59789"/>
    </ligand>
</feature>
<reference evidence="7" key="1">
    <citation type="submission" date="2020-07" db="EMBL/GenBank/DDBJ databases">
        <title>Huge and variable diversity of episymbiotic CPR bacteria and DPANN archaea in groundwater ecosystems.</title>
        <authorList>
            <person name="He C.Y."/>
            <person name="Keren R."/>
            <person name="Whittaker M."/>
            <person name="Farag I.F."/>
            <person name="Doudna J."/>
            <person name="Cate J.H.D."/>
            <person name="Banfield J.F."/>
        </authorList>
    </citation>
    <scope>NUCLEOTIDE SEQUENCE</scope>
    <source>
        <strain evidence="7">NC_groundwater_1664_Pr3_B-0.1um_52_9</strain>
    </source>
</reference>
<keyword evidence="2 6" id="KW-0963">Cytoplasm</keyword>
<name>A0A9D6UYT0_9BACT</name>
<evidence type="ECO:0000313" key="7">
    <source>
        <dbReference type="EMBL" id="MBI5248374.1"/>
    </source>
</evidence>
<feature type="binding site" evidence="6">
    <location>
        <position position="235"/>
    </location>
    <ligand>
        <name>S-adenosyl-L-methionine</name>
        <dbReference type="ChEBI" id="CHEBI:59789"/>
    </ligand>
</feature>
<organism evidence="7 8">
    <name type="scientific">Desulfomonile tiedjei</name>
    <dbReference type="NCBI Taxonomy" id="2358"/>
    <lineage>
        <taxon>Bacteria</taxon>
        <taxon>Pseudomonadati</taxon>
        <taxon>Thermodesulfobacteriota</taxon>
        <taxon>Desulfomonilia</taxon>
        <taxon>Desulfomonilales</taxon>
        <taxon>Desulfomonilaceae</taxon>
        <taxon>Desulfomonile</taxon>
    </lineage>
</organism>
<dbReference type="AlphaFoldDB" id="A0A9D6UYT0"/>